<organism evidence="1 2">
    <name type="scientific">Virgibacillus siamensis</name>
    <dbReference type="NCBI Taxonomy" id="480071"/>
    <lineage>
        <taxon>Bacteria</taxon>
        <taxon>Bacillati</taxon>
        <taxon>Bacillota</taxon>
        <taxon>Bacilli</taxon>
        <taxon>Bacillales</taxon>
        <taxon>Bacillaceae</taxon>
        <taxon>Virgibacillus</taxon>
    </lineage>
</organism>
<dbReference type="Proteomes" id="UP001500866">
    <property type="component" value="Unassembled WGS sequence"/>
</dbReference>
<dbReference type="InterPro" id="IPR019658">
    <property type="entry name" value="DUF2515"/>
</dbReference>
<comment type="caution">
    <text evidence="1">The sequence shown here is derived from an EMBL/GenBank/DDBJ whole genome shotgun (WGS) entry which is preliminary data.</text>
</comment>
<name>A0ABN1FXS2_9BACI</name>
<sequence>MRFVSKNTHYLHYITKKTKEHNSDNISRTKAYQNFYKLFPDIKWAFVASIVSRNAGWNMTDLFLSPFHEISGKKERNQLFMTYERANWLIFSDAYPQLLIYQLSLQINMPMFHMLPAFHVSQYMVDEWQRYWKYGDRERILLALIINEQNVIQQPVIKQSYFKYKIFFRLPYLLQDILLLNAIIIPASNNKLYGVNVHDFTKLTNRISLGKKIASIIFKPSVYSSIYHFAESNEHTGSRRDYEKYFTKPIEKAPILRTVYPVISHQDIIRNDWYKKGGIKKKWLKNVTADLNHDISSSFYKKRKMFYAYSKVRKIL</sequence>
<dbReference type="Pfam" id="PF10720">
    <property type="entry name" value="DUF2515"/>
    <property type="match status" value="1"/>
</dbReference>
<keyword evidence="2" id="KW-1185">Reference proteome</keyword>
<dbReference type="RefSeq" id="WP_343811850.1">
    <property type="nucleotide sequence ID" value="NZ_BAAADS010000010.1"/>
</dbReference>
<accession>A0ABN1FXS2</accession>
<evidence type="ECO:0000313" key="1">
    <source>
        <dbReference type="EMBL" id="GAA0600066.1"/>
    </source>
</evidence>
<protein>
    <submittedName>
        <fullName evidence="1">DUF2515 domain-containing protein</fullName>
    </submittedName>
</protein>
<reference evidence="1 2" key="1">
    <citation type="journal article" date="2019" name="Int. J. Syst. Evol. Microbiol.">
        <title>The Global Catalogue of Microorganisms (GCM) 10K type strain sequencing project: providing services to taxonomists for standard genome sequencing and annotation.</title>
        <authorList>
            <consortium name="The Broad Institute Genomics Platform"/>
            <consortium name="The Broad Institute Genome Sequencing Center for Infectious Disease"/>
            <person name="Wu L."/>
            <person name="Ma J."/>
        </authorList>
    </citation>
    <scope>NUCLEOTIDE SEQUENCE [LARGE SCALE GENOMIC DNA]</scope>
    <source>
        <strain evidence="1 2">JCM 15395</strain>
    </source>
</reference>
<gene>
    <name evidence="1" type="ORF">GCM10009001_15570</name>
</gene>
<dbReference type="EMBL" id="BAAADS010000010">
    <property type="protein sequence ID" value="GAA0600066.1"/>
    <property type="molecule type" value="Genomic_DNA"/>
</dbReference>
<proteinExistence type="predicted"/>
<evidence type="ECO:0000313" key="2">
    <source>
        <dbReference type="Proteomes" id="UP001500866"/>
    </source>
</evidence>